<dbReference type="EMBL" id="LAZR01000761">
    <property type="protein sequence ID" value="KKN58476.1"/>
    <property type="molecule type" value="Genomic_DNA"/>
</dbReference>
<evidence type="ECO:0000313" key="2">
    <source>
        <dbReference type="EMBL" id="KKN58476.1"/>
    </source>
</evidence>
<feature type="non-terminal residue" evidence="2">
    <location>
        <position position="34"/>
    </location>
</feature>
<proteinExistence type="predicted"/>
<feature type="region of interest" description="Disordered" evidence="1">
    <location>
        <begin position="1"/>
        <end position="34"/>
    </location>
</feature>
<sequence length="34" mass="3819">MSGKPMNTKVNRRLTHSKMYPADTIFADPQPGQT</sequence>
<gene>
    <name evidence="2" type="ORF">LCGC14_0551770</name>
</gene>
<evidence type="ECO:0000256" key="1">
    <source>
        <dbReference type="SAM" id="MobiDB-lite"/>
    </source>
</evidence>
<accession>A0A0F9UB25</accession>
<name>A0A0F9UB25_9ZZZZ</name>
<organism evidence="2">
    <name type="scientific">marine sediment metagenome</name>
    <dbReference type="NCBI Taxonomy" id="412755"/>
    <lineage>
        <taxon>unclassified sequences</taxon>
        <taxon>metagenomes</taxon>
        <taxon>ecological metagenomes</taxon>
    </lineage>
</organism>
<reference evidence="2" key="1">
    <citation type="journal article" date="2015" name="Nature">
        <title>Complex archaea that bridge the gap between prokaryotes and eukaryotes.</title>
        <authorList>
            <person name="Spang A."/>
            <person name="Saw J.H."/>
            <person name="Jorgensen S.L."/>
            <person name="Zaremba-Niedzwiedzka K."/>
            <person name="Martijn J."/>
            <person name="Lind A.E."/>
            <person name="van Eijk R."/>
            <person name="Schleper C."/>
            <person name="Guy L."/>
            <person name="Ettema T.J."/>
        </authorList>
    </citation>
    <scope>NUCLEOTIDE SEQUENCE</scope>
</reference>
<comment type="caution">
    <text evidence="2">The sequence shown here is derived from an EMBL/GenBank/DDBJ whole genome shotgun (WGS) entry which is preliminary data.</text>
</comment>
<dbReference type="AlphaFoldDB" id="A0A0F9UB25"/>
<protein>
    <submittedName>
        <fullName evidence="2">Uncharacterized protein</fullName>
    </submittedName>
</protein>